<evidence type="ECO:0000256" key="1">
    <source>
        <dbReference type="ARBA" id="ARBA00012796"/>
    </source>
</evidence>
<dbReference type="InterPro" id="IPR049470">
    <property type="entry name" value="TRM61_C"/>
</dbReference>
<dbReference type="Gene3D" id="3.40.50.150">
    <property type="entry name" value="Vaccinia Virus protein VP39"/>
    <property type="match status" value="1"/>
</dbReference>
<dbReference type="PROSITE" id="PS51620">
    <property type="entry name" value="SAM_TRM61"/>
    <property type="match status" value="1"/>
</dbReference>
<dbReference type="GO" id="GO:0005739">
    <property type="term" value="C:mitochondrion"/>
    <property type="evidence" value="ECO:0007669"/>
    <property type="project" value="TreeGrafter"/>
</dbReference>
<dbReference type="InParanoid" id="A0A1Y1Y926"/>
<dbReference type="Proteomes" id="UP000193498">
    <property type="component" value="Unassembled WGS sequence"/>
</dbReference>
<dbReference type="PANTHER" id="PTHR12133">
    <property type="entry name" value="TRNA (ADENINE(58)-N(1))-METHYLTRANSFERASE"/>
    <property type="match status" value="1"/>
</dbReference>
<dbReference type="GO" id="GO:0160107">
    <property type="term" value="F:tRNA (adenine(58)-N1)-methyltransferase activity"/>
    <property type="evidence" value="ECO:0007669"/>
    <property type="project" value="UniProtKB-EC"/>
</dbReference>
<accession>A0A1Y1Y926</accession>
<keyword evidence="4 9" id="KW-0808">Transferase</keyword>
<keyword evidence="5" id="KW-0949">S-adenosyl-L-methionine</keyword>
<organism evidence="9 10">
    <name type="scientific">Basidiobolus meristosporus CBS 931.73</name>
    <dbReference type="NCBI Taxonomy" id="1314790"/>
    <lineage>
        <taxon>Eukaryota</taxon>
        <taxon>Fungi</taxon>
        <taxon>Fungi incertae sedis</taxon>
        <taxon>Zoopagomycota</taxon>
        <taxon>Entomophthoromycotina</taxon>
        <taxon>Basidiobolomycetes</taxon>
        <taxon>Basidiobolales</taxon>
        <taxon>Basidiobolaceae</taxon>
        <taxon>Basidiobolus</taxon>
    </lineage>
</organism>
<dbReference type="EMBL" id="MCFE01000210">
    <property type="protein sequence ID" value="ORX94246.1"/>
    <property type="molecule type" value="Genomic_DNA"/>
</dbReference>
<sequence>MQSLIRALAIPSLRQCPLPFRGFSTTAVSWDRRGSRVELGVDVHQAEDWTAYKPSPGLTFQEGDLVLLRDRSKGMKTLVGPVTAEGVVGSHLGQIKHSQIIGQLPRTEVRTHKGKPFTIHKPTLEEFVLLAPRHATPSYPKDANMMTMMLDVFPGARILEAGTGNGGLTLFLARSACINTLEGKQGKIDTIDIREEHSRKAQQLIAKFERGYYSQFIQFKVGTLSQSLNDHPPTEPYDGIALDMPEPWVELPSALKWLKNDRFLVCYIPNVTQVLQLLSTVRKYKYPLALESVQELNLREWDIRPTYLKAKRPVDQEIPDAPESGVIQPIEEIEPWVCRPTHDPSGHTAFLVKLRKCINIRVEAEAEAETQVEANEASS</sequence>
<dbReference type="PANTHER" id="PTHR12133:SF1">
    <property type="entry name" value="TRNA (ADENINE(58)-N(1))-METHYLTRANSFERASE, MITOCHONDRIAL"/>
    <property type="match status" value="1"/>
</dbReference>
<comment type="caution">
    <text evidence="9">The sequence shown here is derived from an EMBL/GenBank/DDBJ whole genome shotgun (WGS) entry which is preliminary data.</text>
</comment>
<evidence type="ECO:0000256" key="2">
    <source>
        <dbReference type="ARBA" id="ARBA00015963"/>
    </source>
</evidence>
<gene>
    <name evidence="9" type="ORF">K493DRAFT_337897</name>
</gene>
<evidence type="ECO:0000256" key="5">
    <source>
        <dbReference type="ARBA" id="ARBA00022691"/>
    </source>
</evidence>
<dbReference type="GO" id="GO:0030488">
    <property type="term" value="P:tRNA methylation"/>
    <property type="evidence" value="ECO:0007669"/>
    <property type="project" value="InterPro"/>
</dbReference>
<feature type="domain" description="tRNA (adenine(58)-N(1))-methyltransferase catalytic subunit TRM61 C-terminal" evidence="8">
    <location>
        <begin position="122"/>
        <end position="310"/>
    </location>
</feature>
<dbReference type="Pfam" id="PF08704">
    <property type="entry name" value="GCD14"/>
    <property type="match status" value="1"/>
</dbReference>
<keyword evidence="3 9" id="KW-0489">Methyltransferase</keyword>
<evidence type="ECO:0000256" key="7">
    <source>
        <dbReference type="ARBA" id="ARBA00033309"/>
    </source>
</evidence>
<dbReference type="SUPFAM" id="SSF53335">
    <property type="entry name" value="S-adenosyl-L-methionine-dependent methyltransferases"/>
    <property type="match status" value="1"/>
</dbReference>
<dbReference type="AlphaFoldDB" id="A0A1Y1Y926"/>
<dbReference type="CDD" id="cd02440">
    <property type="entry name" value="AdoMet_MTases"/>
    <property type="match status" value="1"/>
</dbReference>
<evidence type="ECO:0000259" key="8">
    <source>
        <dbReference type="Pfam" id="PF08704"/>
    </source>
</evidence>
<evidence type="ECO:0000256" key="4">
    <source>
        <dbReference type="ARBA" id="ARBA00022679"/>
    </source>
</evidence>
<dbReference type="Gene3D" id="3.10.330.20">
    <property type="match status" value="1"/>
</dbReference>
<protein>
    <recommendedName>
        <fullName evidence="2">tRNA (adenine(58)-N(1))-methyltransferase catalytic subunit TRM61</fullName>
        <ecNumber evidence="1">2.1.1.220</ecNumber>
    </recommendedName>
    <alternativeName>
        <fullName evidence="7">tRNA(m1A58)-methyltransferase subunit TRM61</fullName>
    </alternativeName>
</protein>
<dbReference type="STRING" id="1314790.A0A1Y1Y926"/>
<dbReference type="InterPro" id="IPR014816">
    <property type="entry name" value="tRNA_MeTrfase_Gcd14"/>
</dbReference>
<dbReference type="OrthoDB" id="5585464at2759"/>
<evidence type="ECO:0000313" key="9">
    <source>
        <dbReference type="EMBL" id="ORX94246.1"/>
    </source>
</evidence>
<evidence type="ECO:0000313" key="10">
    <source>
        <dbReference type="Proteomes" id="UP000193498"/>
    </source>
</evidence>
<proteinExistence type="predicted"/>
<evidence type="ECO:0000256" key="6">
    <source>
        <dbReference type="ARBA" id="ARBA00022694"/>
    </source>
</evidence>
<name>A0A1Y1Y926_9FUNG</name>
<dbReference type="FunFam" id="3.10.330.20:FF:000003">
    <property type="entry name" value="tRNA (Adenine(58)-N(1))-methyltransferase, mitochondrial isoform X1"/>
    <property type="match status" value="1"/>
</dbReference>
<dbReference type="InterPro" id="IPR029063">
    <property type="entry name" value="SAM-dependent_MTases_sf"/>
</dbReference>
<evidence type="ECO:0000256" key="3">
    <source>
        <dbReference type="ARBA" id="ARBA00022603"/>
    </source>
</evidence>
<keyword evidence="6" id="KW-0819">tRNA processing</keyword>
<dbReference type="EC" id="2.1.1.220" evidence="1"/>
<dbReference type="GO" id="GO:0031515">
    <property type="term" value="C:tRNA (m1A) methyltransferase complex"/>
    <property type="evidence" value="ECO:0007669"/>
    <property type="project" value="InterPro"/>
</dbReference>
<reference evidence="9 10" key="1">
    <citation type="submission" date="2016-07" db="EMBL/GenBank/DDBJ databases">
        <title>Pervasive Adenine N6-methylation of Active Genes in Fungi.</title>
        <authorList>
            <consortium name="DOE Joint Genome Institute"/>
            <person name="Mondo S.J."/>
            <person name="Dannebaum R.O."/>
            <person name="Kuo R.C."/>
            <person name="Labutti K."/>
            <person name="Haridas S."/>
            <person name="Kuo A."/>
            <person name="Salamov A."/>
            <person name="Ahrendt S.R."/>
            <person name="Lipzen A."/>
            <person name="Sullivan W."/>
            <person name="Andreopoulos W.B."/>
            <person name="Clum A."/>
            <person name="Lindquist E."/>
            <person name="Daum C."/>
            <person name="Ramamoorthy G.K."/>
            <person name="Gryganskyi A."/>
            <person name="Culley D."/>
            <person name="Magnuson J.K."/>
            <person name="James T.Y."/>
            <person name="O'Malley M.A."/>
            <person name="Stajich J.E."/>
            <person name="Spatafora J.W."/>
            <person name="Visel A."/>
            <person name="Grigoriev I.V."/>
        </authorList>
    </citation>
    <scope>NUCLEOTIDE SEQUENCE [LARGE SCALE GENOMIC DNA]</scope>
    <source>
        <strain evidence="9 10">CBS 931.73</strain>
    </source>
</reference>
<keyword evidence="10" id="KW-1185">Reference proteome</keyword>